<comment type="caution">
    <text evidence="1">The sequence shown here is derived from an EMBL/GenBank/DDBJ whole genome shotgun (WGS) entry which is preliminary data.</text>
</comment>
<protein>
    <submittedName>
        <fullName evidence="1">Uncharacterized protein</fullName>
    </submittedName>
</protein>
<organism evidence="1 2">
    <name type="scientific">Mediterraneibacter gnavus</name>
    <name type="common">Ruminococcus gnavus</name>
    <dbReference type="NCBI Taxonomy" id="33038"/>
    <lineage>
        <taxon>Bacteria</taxon>
        <taxon>Bacillati</taxon>
        <taxon>Bacillota</taxon>
        <taxon>Clostridia</taxon>
        <taxon>Lachnospirales</taxon>
        <taxon>Lachnospiraceae</taxon>
        <taxon>Mediterraneibacter</taxon>
    </lineage>
</organism>
<evidence type="ECO:0000313" key="1">
    <source>
        <dbReference type="EMBL" id="MDB8737764.1"/>
    </source>
</evidence>
<accession>A0AB35IZ83</accession>
<dbReference type="RefSeq" id="WP_118052373.1">
    <property type="nucleotide sequence ID" value="NZ_BAABSA010000064.1"/>
</dbReference>
<name>A0AB35IZ83_MEDGN</name>
<evidence type="ECO:0000313" key="2">
    <source>
        <dbReference type="Proteomes" id="UP001211731"/>
    </source>
</evidence>
<sequence>MQARLLGIQHINFTNNTGEQINGNNIFCAFKDENVEGLRTEKFFIKPEVKLPACKLNDTIEISFNMKGKVEMLRKAE</sequence>
<gene>
    <name evidence="1" type="ORF">PNU63_02980</name>
</gene>
<dbReference type="Proteomes" id="UP001211731">
    <property type="component" value="Unassembled WGS sequence"/>
</dbReference>
<dbReference type="AlphaFoldDB" id="A0AB35IZ83"/>
<reference evidence="1" key="1">
    <citation type="submission" date="2023-01" db="EMBL/GenBank/DDBJ databases">
        <title>Human gut microbiome strain richness.</title>
        <authorList>
            <person name="Chen-Liaw A."/>
        </authorList>
    </citation>
    <scope>NUCLEOTIDE SEQUENCE</scope>
    <source>
        <strain evidence="1">1001217st1_A9_1001217B_191108</strain>
    </source>
</reference>
<dbReference type="EMBL" id="JAQMLR010000002">
    <property type="protein sequence ID" value="MDB8737764.1"/>
    <property type="molecule type" value="Genomic_DNA"/>
</dbReference>
<proteinExistence type="predicted"/>